<dbReference type="InterPro" id="IPR039448">
    <property type="entry name" value="Beta_helix"/>
</dbReference>
<feature type="domain" description="Right handed beta helix" evidence="1">
    <location>
        <begin position="146"/>
        <end position="337"/>
    </location>
</feature>
<dbReference type="Gene3D" id="2.160.20.10">
    <property type="entry name" value="Single-stranded right-handed beta-helix, Pectin lyase-like"/>
    <property type="match status" value="1"/>
</dbReference>
<protein>
    <submittedName>
        <fullName evidence="3">Right-handed parallel beta-helix repeat-containing protein</fullName>
    </submittedName>
</protein>
<sequence length="459" mass="51657">MSNKLFYLLILIINFPVMLCCKGQNSKNEEYVDVRNYGAVGDGKTDDTQAFQKAADLKKPLLVKNTGKEYLISARIRLYNSIKGEGNPVIKMTDCVNEFVIPDKYTYGKYSLFHIGNYQSDTPLVIEGLTLDGGWNNMSKGSEFEAGIYIAGSKNITIRKNIIKNNLGDNILVYWYNSGFEKSVSLVNENILIEDNILSHPYRCNIALISGRNVKIMNNTIYKFNDHVAPVDLEMDLWEEDGQVIRDVEITGNTIKSTKTLYSISMLGMLDGVNGIKVSNNIIQCGFEKDSFGINLEAAYGPIKNVEIKNNKIDAVGFVRISGTKGNKKITIESNQVYTKGTESVVVNGSYIDGLKVLKNKSLVSKNFYSNIILGREVKNVSIFSNDFESLKWSSLFFVSDIDGLDIDDNILKSKNTPIYFEPERDYSIRNVRISNNTINTNFLEIYKSTKKIKNISTK</sequence>
<dbReference type="SUPFAM" id="SSF51126">
    <property type="entry name" value="Pectin lyase-like"/>
    <property type="match status" value="1"/>
</dbReference>
<dbReference type="Pfam" id="PF13229">
    <property type="entry name" value="Beta_helix"/>
    <property type="match status" value="1"/>
</dbReference>
<evidence type="ECO:0000313" key="3">
    <source>
        <dbReference type="EMBL" id="MDN3709012.1"/>
    </source>
</evidence>
<keyword evidence="5" id="KW-1185">Reference proteome</keyword>
<dbReference type="InterPro" id="IPR011050">
    <property type="entry name" value="Pectin_lyase_fold/virulence"/>
</dbReference>
<evidence type="ECO:0000313" key="2">
    <source>
        <dbReference type="EMBL" id="MDN3707766.1"/>
    </source>
</evidence>
<reference evidence="5" key="2">
    <citation type="journal article" date="2019" name="Int. J. Syst. Evol. Microbiol.">
        <title>The Global Catalogue of Microorganisms (GCM) 10K type strain sequencing project: providing services to taxonomists for standard genome sequencing and annotation.</title>
        <authorList>
            <consortium name="The Broad Institute Genomics Platform"/>
            <consortium name="The Broad Institute Genome Sequencing Center for Infectious Disease"/>
            <person name="Wu L."/>
            <person name="Ma J."/>
        </authorList>
    </citation>
    <scope>NUCLEOTIDE SEQUENCE [LARGE SCALE GENOMIC DNA]</scope>
    <source>
        <strain evidence="5">CECT 7184</strain>
    </source>
</reference>
<dbReference type="SMART" id="SM00710">
    <property type="entry name" value="PbH1"/>
    <property type="match status" value="8"/>
</dbReference>
<dbReference type="EMBL" id="JAUFQU010000011">
    <property type="protein sequence ID" value="MDN3709012.1"/>
    <property type="molecule type" value="Genomic_DNA"/>
</dbReference>
<reference evidence="3" key="1">
    <citation type="journal article" date="2014" name="Int. J. Syst. Evol. Microbiol.">
        <title>Complete genome of a new Firmicutes species belonging to the dominant human colonic microbiota ('Ruminococcus bicirculans') reveals two chromosomes and a selective capacity to utilize plant glucans.</title>
        <authorList>
            <consortium name="NISC Comparative Sequencing Program"/>
            <person name="Wegmann U."/>
            <person name="Louis P."/>
            <person name="Goesmann A."/>
            <person name="Henrissat B."/>
            <person name="Duncan S.H."/>
            <person name="Flint H.J."/>
        </authorList>
    </citation>
    <scope>NUCLEOTIDE SEQUENCE</scope>
    <source>
        <strain evidence="3">CECT 7184</strain>
    </source>
</reference>
<evidence type="ECO:0000313" key="4">
    <source>
        <dbReference type="EMBL" id="MDN3709186.1"/>
    </source>
</evidence>
<dbReference type="EMBL" id="JAUFQU010000001">
    <property type="protein sequence ID" value="MDN3707766.1"/>
    <property type="molecule type" value="Genomic_DNA"/>
</dbReference>
<evidence type="ECO:0000259" key="1">
    <source>
        <dbReference type="Pfam" id="PF13229"/>
    </source>
</evidence>
<dbReference type="InterPro" id="IPR006626">
    <property type="entry name" value="PbH1"/>
</dbReference>
<evidence type="ECO:0000313" key="5">
    <source>
        <dbReference type="Proteomes" id="UP001242368"/>
    </source>
</evidence>
<organism evidence="3 5">
    <name type="scientific">Paenimyroides ceti</name>
    <dbReference type="NCBI Taxonomy" id="395087"/>
    <lineage>
        <taxon>Bacteria</taxon>
        <taxon>Pseudomonadati</taxon>
        <taxon>Bacteroidota</taxon>
        <taxon>Flavobacteriia</taxon>
        <taxon>Flavobacteriales</taxon>
        <taxon>Flavobacteriaceae</taxon>
        <taxon>Paenimyroides</taxon>
    </lineage>
</organism>
<dbReference type="EMBL" id="JAUFQU010000021">
    <property type="protein sequence ID" value="MDN3709186.1"/>
    <property type="molecule type" value="Genomic_DNA"/>
</dbReference>
<proteinExistence type="predicted"/>
<dbReference type="RefSeq" id="WP_290363723.1">
    <property type="nucleotide sequence ID" value="NZ_JAUFQU010000001.1"/>
</dbReference>
<comment type="caution">
    <text evidence="3">The sequence shown here is derived from an EMBL/GenBank/DDBJ whole genome shotgun (WGS) entry which is preliminary data.</text>
</comment>
<accession>A0ABT8D152</accession>
<reference evidence="3" key="3">
    <citation type="submission" date="2023-06" db="EMBL/GenBank/DDBJ databases">
        <authorList>
            <person name="Lucena T."/>
            <person name="Sun Q."/>
        </authorList>
    </citation>
    <scope>NUCLEOTIDE SEQUENCE</scope>
    <source>
        <strain evidence="3">CECT 7184</strain>
    </source>
</reference>
<dbReference type="Proteomes" id="UP001242368">
    <property type="component" value="Unassembled WGS sequence"/>
</dbReference>
<gene>
    <name evidence="2" type="ORF">QW060_11655</name>
    <name evidence="3" type="ORF">QW060_18260</name>
    <name evidence="4" type="ORF">QW060_19320</name>
</gene>
<dbReference type="InterPro" id="IPR012334">
    <property type="entry name" value="Pectin_lyas_fold"/>
</dbReference>
<name>A0ABT8D152_9FLAO</name>